<dbReference type="Pfam" id="PF13751">
    <property type="entry name" value="DDE_Tnp_1_6"/>
    <property type="match status" value="1"/>
</dbReference>
<name>A0A1H6C806_9HYPH</name>
<gene>
    <name evidence="4" type="ORF">SAMN04488115_109109</name>
</gene>
<keyword evidence="1" id="KW-0175">Coiled coil</keyword>
<accession>A0A1H6C806</accession>
<dbReference type="OrthoDB" id="9774608at2"/>
<evidence type="ECO:0000256" key="1">
    <source>
        <dbReference type="SAM" id="Coils"/>
    </source>
</evidence>
<dbReference type="RefSeq" id="WP_103874362.1">
    <property type="nucleotide sequence ID" value="NZ_FNUY01000009.1"/>
</dbReference>
<dbReference type="PANTHER" id="PTHR33408:SF2">
    <property type="entry name" value="TRANSPOSASE DDE DOMAIN-CONTAINING PROTEIN"/>
    <property type="match status" value="1"/>
</dbReference>
<dbReference type="NCBIfam" id="NF033551">
    <property type="entry name" value="transpos_IS1182"/>
    <property type="match status" value="1"/>
</dbReference>
<evidence type="ECO:0000259" key="3">
    <source>
        <dbReference type="Pfam" id="PF13751"/>
    </source>
</evidence>
<dbReference type="PANTHER" id="PTHR33408">
    <property type="entry name" value="TRANSPOSASE"/>
    <property type="match status" value="1"/>
</dbReference>
<proteinExistence type="predicted"/>
<dbReference type="Proteomes" id="UP000236743">
    <property type="component" value="Unassembled WGS sequence"/>
</dbReference>
<feature type="coiled-coil region" evidence="1">
    <location>
        <begin position="188"/>
        <end position="222"/>
    </location>
</feature>
<dbReference type="InterPro" id="IPR008490">
    <property type="entry name" value="Transposase_InsH_N"/>
</dbReference>
<sequence>MSRFVQGSDRRQPTLLPDCLDDYVADENPVRVVDVFVDELELGALGFEGVTPAVTGRPAYHPATLLKLYVYGYLNKVQSSRRLEREAQRNVELMWLTGRLAPDHKTIADFRKDNGSAIQAACAQFVVLCRQIGLFGSALVAIDGSKFKAVNSRDKNFTAYKLQKRLEQVAEHIAGYLRDLDTADRQEGEAATARSERLTEKVERLREQMKLLQAMEARVEAAPDGQVSLTDPDARSMATSGRGSGIVGYNVQSAVEAAHHLIVAHDVVMTGSDREQLATMAAKAKDAMGVEKLDALADRGYFSGEEIRSCEALGVTPYLPKPLTSGAKAEGRFGKQDFVYLPEQDVYRCPSGALLPRHMTTVERGMTLHRYWDRASCQACALKAQCTPSVERRVTRWEHEALIDALQQRMDLTPGAMRLRRRLVEHPFGTIKAWMGATHFLTKRLPNVKTEIGLNVLAYNLKRVIAIIGTRPLIEAIRA</sequence>
<keyword evidence="5" id="KW-1185">Reference proteome</keyword>
<dbReference type="InterPro" id="IPR047629">
    <property type="entry name" value="IS1182_transpos"/>
</dbReference>
<evidence type="ECO:0000313" key="4">
    <source>
        <dbReference type="EMBL" id="SEG69033.1"/>
    </source>
</evidence>
<dbReference type="AlphaFoldDB" id="A0A1H6C806"/>
<organism evidence="4 5">
    <name type="scientific">Bosea lathyri</name>
    <dbReference type="NCBI Taxonomy" id="1036778"/>
    <lineage>
        <taxon>Bacteria</taxon>
        <taxon>Pseudomonadati</taxon>
        <taxon>Pseudomonadota</taxon>
        <taxon>Alphaproteobacteria</taxon>
        <taxon>Hyphomicrobiales</taxon>
        <taxon>Boseaceae</taxon>
        <taxon>Bosea</taxon>
    </lineage>
</organism>
<dbReference type="InterPro" id="IPR025668">
    <property type="entry name" value="Tnp_DDE_dom"/>
</dbReference>
<protein>
    <submittedName>
        <fullName evidence="4">Transposase</fullName>
    </submittedName>
</protein>
<feature type="domain" description="Transposase InsH N-terminal" evidence="2">
    <location>
        <begin position="19"/>
        <end position="112"/>
    </location>
</feature>
<reference evidence="4 5" key="1">
    <citation type="submission" date="2016-10" db="EMBL/GenBank/DDBJ databases">
        <authorList>
            <person name="de Groot N.N."/>
        </authorList>
    </citation>
    <scope>NUCLEOTIDE SEQUENCE [LARGE SCALE GENOMIC DNA]</scope>
    <source>
        <strain evidence="4 5">DSM 26656</strain>
    </source>
</reference>
<evidence type="ECO:0000259" key="2">
    <source>
        <dbReference type="Pfam" id="PF05598"/>
    </source>
</evidence>
<feature type="domain" description="Transposase DDE" evidence="3">
    <location>
        <begin position="349"/>
        <end position="464"/>
    </location>
</feature>
<evidence type="ECO:0000313" key="5">
    <source>
        <dbReference type="Proteomes" id="UP000236743"/>
    </source>
</evidence>
<dbReference type="EMBL" id="FNUY01000009">
    <property type="protein sequence ID" value="SEG69033.1"/>
    <property type="molecule type" value="Genomic_DNA"/>
</dbReference>
<dbReference type="Pfam" id="PF05598">
    <property type="entry name" value="DUF772"/>
    <property type="match status" value="1"/>
</dbReference>